<dbReference type="PANTHER" id="PTHR23355">
    <property type="entry name" value="RIBONUCLEASE"/>
    <property type="match status" value="1"/>
</dbReference>
<evidence type="ECO:0000256" key="9">
    <source>
        <dbReference type="SAM" id="Coils"/>
    </source>
</evidence>
<feature type="compositionally biased region" description="Basic and acidic residues" evidence="10">
    <location>
        <begin position="113"/>
        <end position="137"/>
    </location>
</feature>
<feature type="compositionally biased region" description="Basic and acidic residues" evidence="10">
    <location>
        <begin position="1105"/>
        <end position="1115"/>
    </location>
</feature>
<feature type="compositionally biased region" description="Basic and acidic residues" evidence="10">
    <location>
        <begin position="830"/>
        <end position="854"/>
    </location>
</feature>
<gene>
    <name evidence="8" type="primary">rnr</name>
    <name evidence="12" type="ordered locus">LILAB_29190</name>
</gene>
<feature type="compositionally biased region" description="Low complexity" evidence="10">
    <location>
        <begin position="1240"/>
        <end position="1460"/>
    </location>
</feature>
<dbReference type="eggNOG" id="COG0557">
    <property type="taxonomic scope" value="Bacteria"/>
</dbReference>
<feature type="compositionally biased region" description="Low complexity" evidence="10">
    <location>
        <begin position="1179"/>
        <end position="1199"/>
    </location>
</feature>
<dbReference type="InterPro" id="IPR012340">
    <property type="entry name" value="NA-bd_OB-fold"/>
</dbReference>
<organism evidence="12 13">
    <name type="scientific">Myxococcus fulvus (strain ATCC BAA-855 / HW-1)</name>
    <dbReference type="NCBI Taxonomy" id="483219"/>
    <lineage>
        <taxon>Bacteria</taxon>
        <taxon>Pseudomonadati</taxon>
        <taxon>Myxococcota</taxon>
        <taxon>Myxococcia</taxon>
        <taxon>Myxococcales</taxon>
        <taxon>Cystobacterineae</taxon>
        <taxon>Myxococcaceae</taxon>
        <taxon>Myxococcus</taxon>
    </lineage>
</organism>
<dbReference type="InterPro" id="IPR004476">
    <property type="entry name" value="RNase_II/RNase_R"/>
</dbReference>
<comment type="subcellular location">
    <subcellularLocation>
        <location evidence="2 8">Cytoplasm</location>
    </subcellularLocation>
</comment>
<dbReference type="SMART" id="SM00316">
    <property type="entry name" value="S1"/>
    <property type="match status" value="1"/>
</dbReference>
<protein>
    <recommendedName>
        <fullName evidence="8">Ribonuclease R</fullName>
        <shortName evidence="8">RNase R</shortName>
        <ecNumber evidence="8">3.1.13.1</ecNumber>
    </recommendedName>
</protein>
<dbReference type="Pfam" id="PF00773">
    <property type="entry name" value="RNB"/>
    <property type="match status" value="1"/>
</dbReference>
<comment type="similarity">
    <text evidence="8">Belongs to the RNR ribonuclease family. RNase R subfamily.</text>
</comment>
<dbReference type="GO" id="GO:0008859">
    <property type="term" value="F:exoribonuclease II activity"/>
    <property type="evidence" value="ECO:0007669"/>
    <property type="project" value="UniProtKB-UniRule"/>
</dbReference>
<dbReference type="InterPro" id="IPR011129">
    <property type="entry name" value="CSD"/>
</dbReference>
<evidence type="ECO:0000256" key="8">
    <source>
        <dbReference type="HAMAP-Rule" id="MF_01895"/>
    </source>
</evidence>
<feature type="region of interest" description="Disordered" evidence="10">
    <location>
        <begin position="811"/>
        <end position="1460"/>
    </location>
</feature>
<dbReference type="InterPro" id="IPR050180">
    <property type="entry name" value="RNR_Ribonuclease"/>
</dbReference>
<feature type="compositionally biased region" description="Low complexity" evidence="10">
    <location>
        <begin position="1082"/>
        <end position="1091"/>
    </location>
</feature>
<dbReference type="InterPro" id="IPR003029">
    <property type="entry name" value="S1_domain"/>
</dbReference>
<evidence type="ECO:0000256" key="3">
    <source>
        <dbReference type="ARBA" id="ARBA00022490"/>
    </source>
</evidence>
<dbReference type="HOGENOM" id="CLU_002333_8_0_7"/>
<dbReference type="HAMAP" id="MF_01895">
    <property type="entry name" value="RNase_R"/>
    <property type="match status" value="1"/>
</dbReference>
<dbReference type="EC" id="3.1.13.1" evidence="8"/>
<keyword evidence="7 8" id="KW-0694">RNA-binding</keyword>
<dbReference type="Proteomes" id="UP000000488">
    <property type="component" value="Chromosome"/>
</dbReference>
<feature type="compositionally biased region" description="Basic and acidic residues" evidence="10">
    <location>
        <begin position="64"/>
        <end position="76"/>
    </location>
</feature>
<dbReference type="InterPro" id="IPR022966">
    <property type="entry name" value="RNase_II/R_CS"/>
</dbReference>
<proteinExistence type="inferred from homology"/>
<dbReference type="PROSITE" id="PS50126">
    <property type="entry name" value="S1"/>
    <property type="match status" value="1"/>
</dbReference>
<feature type="compositionally biased region" description="Basic and acidic residues" evidence="10">
    <location>
        <begin position="862"/>
        <end position="893"/>
    </location>
</feature>
<comment type="catalytic activity">
    <reaction evidence="1 8">
        <text>Exonucleolytic cleavage in the 3'- to 5'-direction to yield nucleoside 5'-phosphates.</text>
        <dbReference type="EC" id="3.1.13.1"/>
    </reaction>
</comment>
<dbReference type="GO" id="GO:0006402">
    <property type="term" value="P:mRNA catabolic process"/>
    <property type="evidence" value="ECO:0007669"/>
    <property type="project" value="TreeGrafter"/>
</dbReference>
<dbReference type="NCBIfam" id="TIGR00358">
    <property type="entry name" value="3_prime_RNase"/>
    <property type="match status" value="1"/>
</dbReference>
<comment type="function">
    <text evidence="8">3'-5' exoribonuclease that releases 5'-nucleoside monophosphates and is involved in maturation of structured RNAs.</text>
</comment>
<feature type="coiled-coil region" evidence="9">
    <location>
        <begin position="680"/>
        <end position="707"/>
    </location>
</feature>
<evidence type="ECO:0000313" key="12">
    <source>
        <dbReference type="EMBL" id="AEI67719.1"/>
    </source>
</evidence>
<dbReference type="EMBL" id="CP002830">
    <property type="protein sequence ID" value="AEI67719.1"/>
    <property type="molecule type" value="Genomic_DNA"/>
</dbReference>
<keyword evidence="9" id="KW-0175">Coiled coil</keyword>
<evidence type="ECO:0000256" key="2">
    <source>
        <dbReference type="ARBA" id="ARBA00004496"/>
    </source>
</evidence>
<dbReference type="PROSITE" id="PS01175">
    <property type="entry name" value="RIBONUCLEASE_II"/>
    <property type="match status" value="1"/>
</dbReference>
<dbReference type="SMART" id="SM00357">
    <property type="entry name" value="CSP"/>
    <property type="match status" value="1"/>
</dbReference>
<dbReference type="Pfam" id="PF00575">
    <property type="entry name" value="S1"/>
    <property type="match status" value="1"/>
</dbReference>
<evidence type="ECO:0000256" key="4">
    <source>
        <dbReference type="ARBA" id="ARBA00022722"/>
    </source>
</evidence>
<feature type="compositionally biased region" description="Basic and acidic residues" evidence="10">
    <location>
        <begin position="953"/>
        <end position="966"/>
    </location>
</feature>
<feature type="compositionally biased region" description="Basic and acidic residues" evidence="10">
    <location>
        <begin position="145"/>
        <end position="161"/>
    </location>
</feature>
<feature type="region of interest" description="Disordered" evidence="10">
    <location>
        <begin position="56"/>
        <end position="162"/>
    </location>
</feature>
<evidence type="ECO:0000259" key="11">
    <source>
        <dbReference type="PROSITE" id="PS50126"/>
    </source>
</evidence>
<dbReference type="GO" id="GO:0003723">
    <property type="term" value="F:RNA binding"/>
    <property type="evidence" value="ECO:0007669"/>
    <property type="project" value="UniProtKB-UniRule"/>
</dbReference>
<keyword evidence="5 8" id="KW-0378">Hydrolase</keyword>
<evidence type="ECO:0000256" key="10">
    <source>
        <dbReference type="SAM" id="MobiDB-lite"/>
    </source>
</evidence>
<evidence type="ECO:0000313" key="13">
    <source>
        <dbReference type="Proteomes" id="UP000000488"/>
    </source>
</evidence>
<feature type="domain" description="S1 motif" evidence="11">
    <location>
        <begin position="722"/>
        <end position="801"/>
    </location>
</feature>
<name>F8CLL0_MYXFH</name>
<feature type="compositionally biased region" description="Low complexity" evidence="10">
    <location>
        <begin position="1058"/>
        <end position="1075"/>
    </location>
</feature>
<dbReference type="InterPro" id="IPR011805">
    <property type="entry name" value="RNase_R"/>
</dbReference>
<dbReference type="SMART" id="SM00955">
    <property type="entry name" value="RNB"/>
    <property type="match status" value="1"/>
</dbReference>
<dbReference type="KEGG" id="mfu:LILAB_29190"/>
<dbReference type="STRING" id="483219.LILAB_29190"/>
<evidence type="ECO:0000256" key="1">
    <source>
        <dbReference type="ARBA" id="ARBA00001849"/>
    </source>
</evidence>
<dbReference type="SUPFAM" id="SSF50249">
    <property type="entry name" value="Nucleic acid-binding proteins"/>
    <property type="match status" value="3"/>
</dbReference>
<keyword evidence="3 8" id="KW-0963">Cytoplasm</keyword>
<sequence length="1460" mass="157194">MSLSPDLLKQLLAEADHPLGIKELLRLAGLHPGQQTELKRTLRELVRQGDILKEGKRFVPRQPSRREADARAREPGAPEAWRQRTAGGFRDGASGRGARHTPPRVGPGGYAARRQEGDARGKGKGWQERGPGRERRGAPKQGGGFRRERAERPGRRGRFSEAEGQDLLEGILHVHRDGFGFVHPSSGEGDNVFLPPHEAQRALDNDRVVVAVSGRPPRLEGRLVRVVQRRRELAVGTYVVKGRYAVVYPTDSSLPGPIRVPLTQMAREGDLVKVQLGIGAQMLDPDRGLHGEVAGSLGKPGTPGAEVLGVAYSQGFSDEFPPEVMSEADRYAVRVSDEEARGEQRRDLRAMPLITIDGEDARDFDDAVYVEDRPDGWRLVVAIADVSHYVWEGSALNAEALRRATSVYLPDRVLPMLPERLSNGICSLRPDEDRLCMVADMTYDRRGHRQSYDLYPAVMRSAARCTYNEVQDVLDGKVVPHRNALKPHFERLMALARALMKMRKERGAIDFDLPEHKVVLGEDGLPERMDKRERKDSHRLIEECMLAANEAVAMFFQDEGLPTVYRFHGEPDPEKLATFAALAEAYGFKMRVEDGVASKELDAFISQLQGHPEQRALNQLLLRSMMQAIYTSSRVGHYGLAAEHYLHFTSPIRRYPDLLVHRLLKAHWARRGRKPSPSMLEREEDQLEDMAAQCSERERAAMQVEREVVSFYACLMMKDRVGEEFAATVAAITDFGFFVELDEEHVEGLVKAETLGPGAKLDKLTHSLVYANGRRVRVGQKLRVRLTSVNVTAKKIDFEALQFEGEAPLSRAATAGAQPHRRQAWMAEAPSHRERGGRREQREQRPGRREREAAGRGPSQGPREEMDAGRPRGRFSRDGRREEAAPHRNEPRFPPRAPEGQGAQPTESPAWSKRRTFIRPEPPVAAPVAETAAPRPPEAPSAPAPWELPTGEEGARSPHPGFDRIRALAAQRHGGADARGAGPGRPHAKQKPQGGPGPRFPAPKPRPPSEDGKAFSMEPPRPPPEDEQAFSMEPPRPQPEARVEAPERVLAPAHVKAEPAAPTPVAEVPVPAAPTRVDRPTAVEPAPEAPAQKGKAAEVKSAALKAERSPPRQEVGEGASRNARDKNAAPTQAATAAGAKAAVSAPAKKAAGVKAAVSAPAKKAAGTAAVSTPGKKAVTSKATVSAPAKKAAAPEAQVKVSAKQATASRATVNVPAKKAVTSKATVSAPAKKAVTSKATVSAPAKKAVTSKATVKVPTKKAAAPEAQVKVSSKEAAAPKAPVKVPTKKAAAPEAQVKVSSKEAAAPKAPVKVPTKKAAAPEAQVKVSSKEAAAPKAPVKVPTKKAAAPEAQVKVSSKEAAAPKAPVKVPTKKAAAPEAQVKVSSKEAAAPKAPVKVPTKKAAAPEAQVKVSSKEAAAPKAPVKVPTKKAAVPKAQVKVPAKQAKASGAAKKQGPSGSKKR</sequence>
<dbReference type="InterPro" id="IPR001900">
    <property type="entry name" value="RNase_II/R"/>
</dbReference>
<evidence type="ECO:0000256" key="5">
    <source>
        <dbReference type="ARBA" id="ARBA00022801"/>
    </source>
</evidence>
<keyword evidence="6 8" id="KW-0269">Exonuclease</keyword>
<reference evidence="12 13" key="1">
    <citation type="journal article" date="2011" name="J. Bacteriol.">
        <title>Genome sequence of the halotolerant marine bacterium Myxococcus fulvus HW-1.</title>
        <authorList>
            <person name="Li Z.F."/>
            <person name="Li X."/>
            <person name="Liu H."/>
            <person name="Liu X."/>
            <person name="Han K."/>
            <person name="Wu Z.H."/>
            <person name="Hu W."/>
            <person name="Li F.F."/>
            <person name="Li Y.Z."/>
        </authorList>
    </citation>
    <scope>NUCLEOTIDE SEQUENCE [LARGE SCALE GENOMIC DNA]</scope>
    <source>
        <strain evidence="13">ATCC BAA-855 / HW-1</strain>
    </source>
</reference>
<accession>F8CLL0</accession>
<keyword evidence="4 8" id="KW-0540">Nuclease</keyword>
<feature type="compositionally biased region" description="Low complexity" evidence="10">
    <location>
        <begin position="1128"/>
        <end position="1171"/>
    </location>
</feature>
<evidence type="ECO:0000256" key="7">
    <source>
        <dbReference type="ARBA" id="ARBA00022884"/>
    </source>
</evidence>
<dbReference type="Pfam" id="PF08206">
    <property type="entry name" value="OB_RNB"/>
    <property type="match status" value="1"/>
</dbReference>
<dbReference type="GO" id="GO:0005829">
    <property type="term" value="C:cytosol"/>
    <property type="evidence" value="ECO:0007669"/>
    <property type="project" value="TreeGrafter"/>
</dbReference>
<dbReference type="Gene3D" id="2.40.50.140">
    <property type="entry name" value="Nucleic acid-binding proteins"/>
    <property type="match status" value="2"/>
</dbReference>
<feature type="compositionally biased region" description="Pro residues" evidence="10">
    <location>
        <begin position="934"/>
        <end position="943"/>
    </location>
</feature>
<dbReference type="CDD" id="cd04471">
    <property type="entry name" value="S1_RNase_R"/>
    <property type="match status" value="1"/>
</dbReference>
<evidence type="ECO:0000256" key="6">
    <source>
        <dbReference type="ARBA" id="ARBA00022839"/>
    </source>
</evidence>
<dbReference type="NCBIfam" id="TIGR02063">
    <property type="entry name" value="RNase_R"/>
    <property type="match status" value="1"/>
</dbReference>
<dbReference type="PANTHER" id="PTHR23355:SF9">
    <property type="entry name" value="DIS3-LIKE EXONUCLEASE 2"/>
    <property type="match status" value="1"/>
</dbReference>
<dbReference type="InterPro" id="IPR013223">
    <property type="entry name" value="RNase_B_OB_dom"/>
</dbReference>